<dbReference type="Gene3D" id="1.10.30.50">
    <property type="match status" value="1"/>
</dbReference>
<dbReference type="PANTHER" id="PTHR33877">
    <property type="entry name" value="SLL1193 PROTEIN"/>
    <property type="match status" value="1"/>
</dbReference>
<dbReference type="InterPro" id="IPR052892">
    <property type="entry name" value="NA-targeting_endonuclease"/>
</dbReference>
<feature type="domain" description="HNH nuclease" evidence="1">
    <location>
        <begin position="106"/>
        <end position="155"/>
    </location>
</feature>
<dbReference type="PANTHER" id="PTHR33877:SF2">
    <property type="entry name" value="OS07G0170200 PROTEIN"/>
    <property type="match status" value="1"/>
</dbReference>
<protein>
    <submittedName>
        <fullName evidence="2">HNH endonuclease</fullName>
    </submittedName>
</protein>
<dbReference type="GO" id="GO:0004519">
    <property type="term" value="F:endonuclease activity"/>
    <property type="evidence" value="ECO:0007669"/>
    <property type="project" value="UniProtKB-KW"/>
</dbReference>
<dbReference type="InterPro" id="IPR003615">
    <property type="entry name" value="HNH_nuc"/>
</dbReference>
<proteinExistence type="predicted"/>
<name>A0A4S8QFN9_9ACTN</name>
<accession>A0A4S8QFN9</accession>
<evidence type="ECO:0000259" key="1">
    <source>
        <dbReference type="SMART" id="SM00507"/>
    </source>
</evidence>
<dbReference type="Proteomes" id="UP000308760">
    <property type="component" value="Unassembled WGS sequence"/>
</dbReference>
<dbReference type="Pfam" id="PF14279">
    <property type="entry name" value="HNH_5"/>
    <property type="match status" value="1"/>
</dbReference>
<reference evidence="2 3" key="2">
    <citation type="submission" date="2019-05" db="EMBL/GenBank/DDBJ databases">
        <title>Glycomyces buryatensis sp. nov.</title>
        <authorList>
            <person name="Nikitina E."/>
        </authorList>
    </citation>
    <scope>NUCLEOTIDE SEQUENCE [LARGE SCALE GENOMIC DNA]</scope>
    <source>
        <strain evidence="2 3">18</strain>
    </source>
</reference>
<dbReference type="AlphaFoldDB" id="A0A4S8QFN9"/>
<evidence type="ECO:0000313" key="2">
    <source>
        <dbReference type="EMBL" id="THV39444.1"/>
    </source>
</evidence>
<dbReference type="EMBL" id="STGY01000066">
    <property type="protein sequence ID" value="THV39444.1"/>
    <property type="molecule type" value="Genomic_DNA"/>
</dbReference>
<sequence>MAWRYVTVIGPRHRSTLDSDGSSPGAHGNLFSTAAALGSALVLNQSYEPLCVVPVKRAAVLLLTRKAETVTPGDGFLRSETMNIPIPAVVRLNRYVKIPRQVGSSPSRRGVFVRDDWHCVYCGSTAETIDHVVPRSKGGTHTWDNVVAACAPCNHRKSDKTLAEMGWRLPRVPRAPSGWQLRGFRGQRRPDPAWEAWLPRGHRERSRVH</sequence>
<dbReference type="SMART" id="SM00507">
    <property type="entry name" value="HNHc"/>
    <property type="match status" value="1"/>
</dbReference>
<evidence type="ECO:0000313" key="3">
    <source>
        <dbReference type="Proteomes" id="UP000308760"/>
    </source>
</evidence>
<keyword evidence="2" id="KW-0540">Nuclease</keyword>
<organism evidence="2 3">
    <name type="scientific">Glycomyces buryatensis</name>
    <dbReference type="NCBI Taxonomy" id="2570927"/>
    <lineage>
        <taxon>Bacteria</taxon>
        <taxon>Bacillati</taxon>
        <taxon>Actinomycetota</taxon>
        <taxon>Actinomycetes</taxon>
        <taxon>Glycomycetales</taxon>
        <taxon>Glycomycetaceae</taxon>
        <taxon>Glycomyces</taxon>
    </lineage>
</organism>
<gene>
    <name evidence="2" type="ORF">FAB82_17655</name>
</gene>
<keyword evidence="2" id="KW-0378">Hydrolase</keyword>
<keyword evidence="2" id="KW-0255">Endonuclease</keyword>
<keyword evidence="3" id="KW-1185">Reference proteome</keyword>
<dbReference type="InterPro" id="IPR029471">
    <property type="entry name" value="HNH_5"/>
</dbReference>
<dbReference type="OrthoDB" id="9802901at2"/>
<comment type="caution">
    <text evidence="2">The sequence shown here is derived from an EMBL/GenBank/DDBJ whole genome shotgun (WGS) entry which is preliminary data.</text>
</comment>
<reference evidence="3" key="1">
    <citation type="submission" date="2019-04" db="EMBL/GenBank/DDBJ databases">
        <title>Nocardioides xinjiangensis sp. nov.</title>
        <authorList>
            <person name="Liu S."/>
        </authorList>
    </citation>
    <scope>NUCLEOTIDE SEQUENCE [LARGE SCALE GENOMIC DNA]</scope>
    <source>
        <strain evidence="3">18</strain>
    </source>
</reference>
<dbReference type="CDD" id="cd00085">
    <property type="entry name" value="HNHc"/>
    <property type="match status" value="1"/>
</dbReference>